<accession>A0ABN0IQ10</accession>
<protein>
    <submittedName>
        <fullName evidence="1">Uncharacterized protein</fullName>
    </submittedName>
</protein>
<dbReference type="RefSeq" id="WP_004235417.1">
    <property type="nucleotide sequence ID" value="NZ_ALYM01000006.1"/>
</dbReference>
<comment type="caution">
    <text evidence="1">The sequence shown here is derived from an EMBL/GenBank/DDBJ whole genome shotgun (WGS) entry which is preliminary data.</text>
</comment>
<evidence type="ECO:0000313" key="1">
    <source>
        <dbReference type="EMBL" id="EMG24928.1"/>
    </source>
</evidence>
<proteinExistence type="predicted"/>
<dbReference type="Proteomes" id="UP000011769">
    <property type="component" value="Unassembled WGS sequence"/>
</dbReference>
<organism evidence="1 2">
    <name type="scientific">Streptococcus parauberis KRS-02083</name>
    <dbReference type="NCBI Taxonomy" id="1207545"/>
    <lineage>
        <taxon>Bacteria</taxon>
        <taxon>Bacillati</taxon>
        <taxon>Bacillota</taxon>
        <taxon>Bacilli</taxon>
        <taxon>Lactobacillales</taxon>
        <taxon>Streptococcaceae</taxon>
        <taxon>Streptococcus</taxon>
    </lineage>
</organism>
<gene>
    <name evidence="1" type="ORF">SPJ1_1799</name>
</gene>
<keyword evidence="2" id="KW-1185">Reference proteome</keyword>
<name>A0ABN0IQ10_9STRE</name>
<dbReference type="Gene3D" id="2.60.120.260">
    <property type="entry name" value="Galactose-binding domain-like"/>
    <property type="match status" value="1"/>
</dbReference>
<reference evidence="1 2" key="1">
    <citation type="journal article" date="2013" name="PLoS ONE">
        <title>Comparative Genomic Characterization of Three Streptococcus parauberis Strains in Fish Pathogen, as Assessed by Wide-Genome Analyses.</title>
        <authorList>
            <person name="Nho S.W."/>
            <person name="Hikima J."/>
            <person name="Park S.B."/>
            <person name="Jang H.B."/>
            <person name="Cha I.S."/>
            <person name="Yasuike M."/>
            <person name="Nakamura Y."/>
            <person name="Fujiwara A."/>
            <person name="Sano M."/>
            <person name="Kanai K."/>
            <person name="Kondo H."/>
            <person name="Hirono I."/>
            <person name="Takeyama H."/>
            <person name="Aoki T."/>
            <person name="Jung T.S."/>
        </authorList>
    </citation>
    <scope>NUCLEOTIDE SEQUENCE [LARGE SCALE GENOMIC DNA]</scope>
    <source>
        <strain evidence="1 2">KRS-02083</strain>
    </source>
</reference>
<sequence>MDNNHLLKLPKGDIFYQAENGKYSDGVKLISKPTISTAKLLKGFSDKLEQLTLTVDVEKASNYQLIYYLKTVEKIDPEYQLSALKNVNDKVRTAKVTPSEYL</sequence>
<dbReference type="EMBL" id="ALYM01000006">
    <property type="protein sequence ID" value="EMG24928.1"/>
    <property type="molecule type" value="Genomic_DNA"/>
</dbReference>
<evidence type="ECO:0000313" key="2">
    <source>
        <dbReference type="Proteomes" id="UP000011769"/>
    </source>
</evidence>